<keyword evidence="3" id="KW-0812">Transmembrane</keyword>
<protein>
    <submittedName>
        <fullName evidence="4">Uncharacterized protein</fullName>
    </submittedName>
</protein>
<keyword evidence="2" id="KW-0325">Glycoprotein</keyword>
<gene>
    <name evidence="4" type="ORF">TVY486_0400860</name>
</gene>
<dbReference type="AlphaFoldDB" id="G0TTY8"/>
<evidence type="ECO:0000256" key="1">
    <source>
        <dbReference type="ARBA" id="ARBA00022801"/>
    </source>
</evidence>
<keyword evidence="3" id="KW-0472">Membrane</keyword>
<dbReference type="VEuPathDB" id="TriTrypDB:TvY486_0400860"/>
<dbReference type="SUPFAM" id="SSF56300">
    <property type="entry name" value="Metallo-dependent phosphatases"/>
    <property type="match status" value="1"/>
</dbReference>
<organism evidence="4">
    <name type="scientific">Trypanosoma vivax (strain Y486)</name>
    <dbReference type="NCBI Taxonomy" id="1055687"/>
    <lineage>
        <taxon>Eukaryota</taxon>
        <taxon>Discoba</taxon>
        <taxon>Euglenozoa</taxon>
        <taxon>Kinetoplastea</taxon>
        <taxon>Metakinetoplastina</taxon>
        <taxon>Trypanosomatida</taxon>
        <taxon>Trypanosomatidae</taxon>
        <taxon>Trypanosoma</taxon>
        <taxon>Duttonella</taxon>
    </lineage>
</organism>
<accession>G0TTY8</accession>
<evidence type="ECO:0000256" key="3">
    <source>
        <dbReference type="SAM" id="Phobius"/>
    </source>
</evidence>
<evidence type="ECO:0000313" key="4">
    <source>
        <dbReference type="EMBL" id="CCC47421.1"/>
    </source>
</evidence>
<keyword evidence="1" id="KW-0378">Hydrolase</keyword>
<dbReference type="PANTHER" id="PTHR10340:SF57">
    <property type="entry name" value="METALLOPHOS DOMAIN-CONTAINING PROTEIN"/>
    <property type="match status" value="1"/>
</dbReference>
<reference evidence="4" key="1">
    <citation type="journal article" date="2012" name="Proc. Natl. Acad. Sci. U.S.A.">
        <title>Antigenic diversity is generated by distinct evolutionary mechanisms in African trypanosome species.</title>
        <authorList>
            <person name="Jackson A.P."/>
            <person name="Berry A."/>
            <person name="Aslett M."/>
            <person name="Allison H.C."/>
            <person name="Burton P."/>
            <person name="Vavrova-Anderson J."/>
            <person name="Brown R."/>
            <person name="Browne H."/>
            <person name="Corton N."/>
            <person name="Hauser H."/>
            <person name="Gamble J."/>
            <person name="Gilderthorp R."/>
            <person name="Marcello L."/>
            <person name="McQuillan J."/>
            <person name="Otto T.D."/>
            <person name="Quail M.A."/>
            <person name="Sanders M.J."/>
            <person name="van Tonder A."/>
            <person name="Ginger M.L."/>
            <person name="Field M.C."/>
            <person name="Barry J.D."/>
            <person name="Hertz-Fowler C."/>
            <person name="Berriman M."/>
        </authorList>
    </citation>
    <scope>NUCLEOTIDE SEQUENCE</scope>
    <source>
        <strain evidence="4">Y486</strain>
    </source>
</reference>
<name>G0TTY8_TRYVY</name>
<keyword evidence="3" id="KW-1133">Transmembrane helix</keyword>
<dbReference type="EMBL" id="HE573020">
    <property type="protein sequence ID" value="CCC47421.1"/>
    <property type="molecule type" value="Genomic_DNA"/>
</dbReference>
<evidence type="ECO:0000256" key="2">
    <source>
        <dbReference type="ARBA" id="ARBA00023180"/>
    </source>
</evidence>
<sequence>MLVAVCCRFILLGGIWFTLLPLLPWQLIGAVSASSVWVDESLPKISISLLGGLNYDIFYGQPKGFGACNQAQSSFPTPGCDSPLVLIRSVMDDVAKWSGNFTLISGGLMRHGTDSIPFSDVERTIKEVLGVISAASGPGADDENAPHRTVLALGVTDFSPANTFSPDVSQPHFLNMVNLMRSEGLITADEHSSMFYCGFYYRDMPGTKVRVVVLNTILWSTALQPPLGVGDLDPCGQFPFLHGTIEQAKQRGRSVIILGDMPPILNIAEALRKRSAIDASYYWRDDFRVAYFRIITNYRFTVAAQFFSSANTMGFVISPKLGPPMYIVPSISPVTGNNPSYLRATLDRKTGRVVTMRQRYLGKNGSWLEGDTLESAVNMLHAGAKEHSVEEYLKAARGEDNWRRFAEMRVGGRFLIEQEPCGQWCRQAIVCASLYYEKEDIDSCITTWLPPKQSGFFLAIVFTGIGAFVVCASLFYAFWHIDVISKPPAIVEMHLKRRFLSRSDQMRK</sequence>
<feature type="transmembrane region" description="Helical" evidence="3">
    <location>
        <begin position="456"/>
        <end position="479"/>
    </location>
</feature>
<proteinExistence type="predicted"/>
<dbReference type="PANTHER" id="PTHR10340">
    <property type="entry name" value="SPHINGOMYELIN PHOSPHODIESTERASE"/>
    <property type="match status" value="1"/>
</dbReference>
<dbReference type="InterPro" id="IPR029052">
    <property type="entry name" value="Metallo-depent_PP-like"/>
</dbReference>
<dbReference type="GO" id="GO:0016787">
    <property type="term" value="F:hydrolase activity"/>
    <property type="evidence" value="ECO:0007669"/>
    <property type="project" value="UniProtKB-KW"/>
</dbReference>
<dbReference type="OMA" id="DPCGQFP"/>